<evidence type="ECO:0000313" key="3">
    <source>
        <dbReference type="Proteomes" id="UP000179113"/>
    </source>
</evidence>
<dbReference type="InterPro" id="IPR039247">
    <property type="entry name" value="KhpB"/>
</dbReference>
<name>A0A1F4WHK1_UNCKA</name>
<dbReference type="Gene3D" id="3.30.1370.50">
    <property type="entry name" value="R3H-like domain"/>
    <property type="match status" value="1"/>
</dbReference>
<dbReference type="GO" id="GO:0003723">
    <property type="term" value="F:RNA binding"/>
    <property type="evidence" value="ECO:0007669"/>
    <property type="project" value="InterPro"/>
</dbReference>
<dbReference type="Proteomes" id="UP000179113">
    <property type="component" value="Unassembled WGS sequence"/>
</dbReference>
<dbReference type="CDD" id="cd02644">
    <property type="entry name" value="R3H_jag"/>
    <property type="match status" value="1"/>
</dbReference>
<evidence type="ECO:0000313" key="2">
    <source>
        <dbReference type="EMBL" id="OGC68935.1"/>
    </source>
</evidence>
<dbReference type="InterPro" id="IPR001374">
    <property type="entry name" value="R3H_dom"/>
</dbReference>
<comment type="caution">
    <text evidence="2">The sequence shown here is derived from an EMBL/GenBank/DDBJ whole genome shotgun (WGS) entry which is preliminary data.</text>
</comment>
<protein>
    <recommendedName>
        <fullName evidence="1">R3H domain-containing protein</fullName>
    </recommendedName>
</protein>
<dbReference type="PANTHER" id="PTHR35800:SF1">
    <property type="entry name" value="RNA-BINDING PROTEIN KHPB"/>
    <property type="match status" value="1"/>
</dbReference>
<evidence type="ECO:0000259" key="1">
    <source>
        <dbReference type="PROSITE" id="PS51061"/>
    </source>
</evidence>
<dbReference type="Gene3D" id="3.30.300.20">
    <property type="match status" value="1"/>
</dbReference>
<dbReference type="EMBL" id="MEWA01000029">
    <property type="protein sequence ID" value="OGC68935.1"/>
    <property type="molecule type" value="Genomic_DNA"/>
</dbReference>
<dbReference type="InterPro" id="IPR038008">
    <property type="entry name" value="Jag_KH"/>
</dbReference>
<organism evidence="2 3">
    <name type="scientific">candidate division WWE3 bacterium RIFOXYC1_FULL_39_7</name>
    <dbReference type="NCBI Taxonomy" id="1802643"/>
    <lineage>
        <taxon>Bacteria</taxon>
        <taxon>Katanobacteria</taxon>
    </lineage>
</organism>
<feature type="domain" description="R3H" evidence="1">
    <location>
        <begin position="84"/>
        <end position="150"/>
    </location>
</feature>
<dbReference type="InterPro" id="IPR015946">
    <property type="entry name" value="KH_dom-like_a/b"/>
</dbReference>
<proteinExistence type="predicted"/>
<dbReference type="AlphaFoldDB" id="A0A1F4WHK1"/>
<dbReference type="CDD" id="cd02414">
    <property type="entry name" value="KH-II_Jag"/>
    <property type="match status" value="1"/>
</dbReference>
<dbReference type="PROSITE" id="PS51061">
    <property type="entry name" value="R3H"/>
    <property type="match status" value="1"/>
</dbReference>
<dbReference type="Pfam" id="PF13083">
    <property type="entry name" value="KH_KhpA-B"/>
    <property type="match status" value="1"/>
</dbReference>
<dbReference type="SMART" id="SM00393">
    <property type="entry name" value="R3H"/>
    <property type="match status" value="1"/>
</dbReference>
<sequence length="150" mass="17705">MNKKETINTIITEMLKHFDIQPQIEITEDSEGIVQVNIQGDNLNYLIGYRGQSLDALQSLITHIFYKRTNEWPVVLVDINDYNAQRIERLHSIAKKSIDRVRFFQNEVALPFMNPWERRQVHTLVSEYDDVESESKGEGKNRRIYLKPKK</sequence>
<reference evidence="2 3" key="1">
    <citation type="journal article" date="2016" name="Nat. Commun.">
        <title>Thousands of microbial genomes shed light on interconnected biogeochemical processes in an aquifer system.</title>
        <authorList>
            <person name="Anantharaman K."/>
            <person name="Brown C.T."/>
            <person name="Hug L.A."/>
            <person name="Sharon I."/>
            <person name="Castelle C.J."/>
            <person name="Probst A.J."/>
            <person name="Thomas B.C."/>
            <person name="Singh A."/>
            <person name="Wilkins M.J."/>
            <person name="Karaoz U."/>
            <person name="Brodie E.L."/>
            <person name="Williams K.H."/>
            <person name="Hubbard S.S."/>
            <person name="Banfield J.F."/>
        </authorList>
    </citation>
    <scope>NUCLEOTIDE SEQUENCE [LARGE SCALE GENOMIC DNA]</scope>
</reference>
<dbReference type="Pfam" id="PF01424">
    <property type="entry name" value="R3H"/>
    <property type="match status" value="1"/>
</dbReference>
<dbReference type="PANTHER" id="PTHR35800">
    <property type="entry name" value="PROTEIN JAG"/>
    <property type="match status" value="1"/>
</dbReference>
<dbReference type="SUPFAM" id="SSF82708">
    <property type="entry name" value="R3H domain"/>
    <property type="match status" value="1"/>
</dbReference>
<dbReference type="InterPro" id="IPR034079">
    <property type="entry name" value="R3H_KhpB"/>
</dbReference>
<dbReference type="InterPro" id="IPR036867">
    <property type="entry name" value="R3H_dom_sf"/>
</dbReference>
<accession>A0A1F4WHK1</accession>
<gene>
    <name evidence="2" type="ORF">A2415_04000</name>
</gene>